<evidence type="ECO:0000259" key="1">
    <source>
        <dbReference type="Pfam" id="PF00078"/>
    </source>
</evidence>
<dbReference type="Proteomes" id="UP001333110">
    <property type="component" value="Unassembled WGS sequence"/>
</dbReference>
<dbReference type="AlphaFoldDB" id="A0AAN7S5C4"/>
<dbReference type="EMBL" id="JAUNZN010000001">
    <property type="protein sequence ID" value="KAK4829112.1"/>
    <property type="molecule type" value="Genomic_DNA"/>
</dbReference>
<name>A0AAN7S5C4_MYCAM</name>
<dbReference type="InterPro" id="IPR000477">
    <property type="entry name" value="RT_dom"/>
</dbReference>
<accession>A0AAN7S5C4</accession>
<gene>
    <name evidence="2" type="ORF">QYF61_002150</name>
</gene>
<evidence type="ECO:0000313" key="3">
    <source>
        <dbReference type="Proteomes" id="UP001333110"/>
    </source>
</evidence>
<dbReference type="Pfam" id="PF00078">
    <property type="entry name" value="RVT_1"/>
    <property type="match status" value="1"/>
</dbReference>
<comment type="caution">
    <text evidence="2">The sequence shown here is derived from an EMBL/GenBank/DDBJ whole genome shotgun (WGS) entry which is preliminary data.</text>
</comment>
<proteinExistence type="predicted"/>
<reference evidence="2 3" key="1">
    <citation type="journal article" date="2023" name="J. Hered.">
        <title>Chromosome-level genome of the wood stork (Mycteria americana) provides insight into avian chromosome evolution.</title>
        <authorList>
            <person name="Flamio R. Jr."/>
            <person name="Ramstad K.M."/>
        </authorList>
    </citation>
    <scope>NUCLEOTIDE SEQUENCE [LARGE SCALE GENOMIC DNA]</scope>
    <source>
        <strain evidence="2">JAX WOST 10</strain>
    </source>
</reference>
<keyword evidence="3" id="KW-1185">Reference proteome</keyword>
<evidence type="ECO:0000313" key="2">
    <source>
        <dbReference type="EMBL" id="KAK4829112.1"/>
    </source>
</evidence>
<sequence length="211" mass="23642">MRDVESASEDARFWVLPDLIMYGQRPHRVDLRKGLATAQETPRDHPPPPAPVQKIENFLEQEPCKTWEVILCMNKHELIHLPFTEEYARASYTSTGITTCSGSGPVTFNVFINDLDAGVESTLSMFADDTKLGGAVEFFEGRETLQKDLDRLESWAITNRMKFNKSKCQILHLEWGNAGYTYKVGNERIESSPAERAGLMGVDPHLPGGLG</sequence>
<organism evidence="2 3">
    <name type="scientific">Mycteria americana</name>
    <name type="common">Wood stork</name>
    <dbReference type="NCBI Taxonomy" id="33587"/>
    <lineage>
        <taxon>Eukaryota</taxon>
        <taxon>Metazoa</taxon>
        <taxon>Chordata</taxon>
        <taxon>Craniata</taxon>
        <taxon>Vertebrata</taxon>
        <taxon>Euteleostomi</taxon>
        <taxon>Archelosauria</taxon>
        <taxon>Archosauria</taxon>
        <taxon>Dinosauria</taxon>
        <taxon>Saurischia</taxon>
        <taxon>Theropoda</taxon>
        <taxon>Coelurosauria</taxon>
        <taxon>Aves</taxon>
        <taxon>Neognathae</taxon>
        <taxon>Neoaves</taxon>
        <taxon>Aequornithes</taxon>
        <taxon>Ciconiiformes</taxon>
        <taxon>Ciconiidae</taxon>
        <taxon>Mycteria</taxon>
    </lineage>
</organism>
<dbReference type="PANTHER" id="PTHR33332">
    <property type="entry name" value="REVERSE TRANSCRIPTASE DOMAIN-CONTAINING PROTEIN"/>
    <property type="match status" value="1"/>
</dbReference>
<protein>
    <recommendedName>
        <fullName evidence="1">Reverse transcriptase domain-containing protein</fullName>
    </recommendedName>
</protein>
<feature type="domain" description="Reverse transcriptase" evidence="1">
    <location>
        <begin position="73"/>
        <end position="175"/>
    </location>
</feature>